<keyword evidence="4" id="KW-1185">Reference proteome</keyword>
<feature type="domain" description="Peptidase S9 prolyl oligopeptidase catalytic" evidence="2">
    <location>
        <begin position="2"/>
        <end position="194"/>
    </location>
</feature>
<dbReference type="Pfam" id="PF00326">
    <property type="entry name" value="Peptidase_S9"/>
    <property type="match status" value="1"/>
</dbReference>
<keyword evidence="3" id="KW-0645">Protease</keyword>
<dbReference type="AlphaFoldDB" id="A0A399EUB5"/>
<dbReference type="GO" id="GO:0004252">
    <property type="term" value="F:serine-type endopeptidase activity"/>
    <property type="evidence" value="ECO:0007669"/>
    <property type="project" value="TreeGrafter"/>
</dbReference>
<dbReference type="Gene3D" id="3.40.50.1820">
    <property type="entry name" value="alpha/beta hydrolase"/>
    <property type="match status" value="1"/>
</dbReference>
<evidence type="ECO:0000256" key="1">
    <source>
        <dbReference type="ARBA" id="ARBA00022801"/>
    </source>
</evidence>
<dbReference type="InterPro" id="IPR029058">
    <property type="entry name" value="AB_hydrolase_fold"/>
</dbReference>
<dbReference type="OrthoDB" id="108903at2"/>
<evidence type="ECO:0000313" key="4">
    <source>
        <dbReference type="Proteomes" id="UP000265341"/>
    </source>
</evidence>
<organism evidence="3 4">
    <name type="scientific">Calidithermus roseus</name>
    <dbReference type="NCBI Taxonomy" id="1644118"/>
    <lineage>
        <taxon>Bacteria</taxon>
        <taxon>Thermotogati</taxon>
        <taxon>Deinococcota</taxon>
        <taxon>Deinococci</taxon>
        <taxon>Thermales</taxon>
        <taxon>Thermaceae</taxon>
        <taxon>Calidithermus</taxon>
    </lineage>
</organism>
<keyword evidence="1 3" id="KW-0378">Hydrolase</keyword>
<dbReference type="GO" id="GO:0004177">
    <property type="term" value="F:aminopeptidase activity"/>
    <property type="evidence" value="ECO:0007669"/>
    <property type="project" value="UniProtKB-KW"/>
</dbReference>
<dbReference type="GO" id="GO:0006508">
    <property type="term" value="P:proteolysis"/>
    <property type="evidence" value="ECO:0007669"/>
    <property type="project" value="InterPro"/>
</dbReference>
<dbReference type="PANTHER" id="PTHR42776:SF27">
    <property type="entry name" value="DIPEPTIDYL PEPTIDASE FAMILY MEMBER 6"/>
    <property type="match status" value="1"/>
</dbReference>
<dbReference type="SUPFAM" id="SSF53474">
    <property type="entry name" value="alpha/beta-Hydrolases"/>
    <property type="match status" value="1"/>
</dbReference>
<dbReference type="PANTHER" id="PTHR42776">
    <property type="entry name" value="SERINE PEPTIDASE S9 FAMILY MEMBER"/>
    <property type="match status" value="1"/>
</dbReference>
<keyword evidence="3" id="KW-0031">Aminopeptidase</keyword>
<sequence length="195" mass="22297">MILQPNIRGSTGYGTAWRDANLKDWRGGDLEDVVAGANYLKSLPYVDPERVGIFGGFMSFIAVTKKPGVFKVGVPWVGISDLHLLYEEDMERFKYYLRQQMGDPEKDYALWGDRSAVEFAHQLTAKLLIVHGTNDPRCPISQARVFRDRLLQLGKREGEDFEYHEFGDEGHDPGGDIQGKIRTYRLLADFLERRL</sequence>
<reference evidence="3 4" key="1">
    <citation type="submission" date="2018-08" db="EMBL/GenBank/DDBJ databases">
        <title>Meiothermus roseus NBRC 110900 genome sequencing project.</title>
        <authorList>
            <person name="Da Costa M.S."/>
            <person name="Albuquerque L."/>
            <person name="Raposo P."/>
            <person name="Froufe H.J.C."/>
            <person name="Barroso C.S."/>
            <person name="Egas C."/>
        </authorList>
    </citation>
    <scope>NUCLEOTIDE SEQUENCE [LARGE SCALE GENOMIC DNA]</scope>
    <source>
        <strain evidence="3 4">NBRC 110900</strain>
    </source>
</reference>
<name>A0A399EUB5_9DEIN</name>
<evidence type="ECO:0000259" key="2">
    <source>
        <dbReference type="Pfam" id="PF00326"/>
    </source>
</evidence>
<evidence type="ECO:0000313" key="3">
    <source>
        <dbReference type="EMBL" id="RIH86202.1"/>
    </source>
</evidence>
<protein>
    <submittedName>
        <fullName evidence="3">Dipeptidyl aminopeptidase BIII</fullName>
        <ecNumber evidence="3">3.4.14.-</ecNumber>
    </submittedName>
</protein>
<dbReference type="InterPro" id="IPR001375">
    <property type="entry name" value="Peptidase_S9_cat"/>
</dbReference>
<accession>A0A399EUB5</accession>
<comment type="caution">
    <text evidence="3">The sequence shown here is derived from an EMBL/GenBank/DDBJ whole genome shotgun (WGS) entry which is preliminary data.</text>
</comment>
<dbReference type="Proteomes" id="UP000265341">
    <property type="component" value="Unassembled WGS sequence"/>
</dbReference>
<dbReference type="EMBL" id="QWLA01000032">
    <property type="protein sequence ID" value="RIH86202.1"/>
    <property type="molecule type" value="Genomic_DNA"/>
</dbReference>
<dbReference type="EC" id="3.4.14.-" evidence="3"/>
<proteinExistence type="predicted"/>
<gene>
    <name evidence="3" type="primary">dapb3</name>
    <name evidence="3" type="ORF">Mrose_01860</name>
</gene>